<dbReference type="CDD" id="cd07909">
    <property type="entry name" value="YciF"/>
    <property type="match status" value="1"/>
</dbReference>
<organism evidence="3 4">
    <name type="scientific">Paracraurococcus lichenis</name>
    <dbReference type="NCBI Taxonomy" id="3064888"/>
    <lineage>
        <taxon>Bacteria</taxon>
        <taxon>Pseudomonadati</taxon>
        <taxon>Pseudomonadota</taxon>
        <taxon>Alphaproteobacteria</taxon>
        <taxon>Acetobacterales</taxon>
        <taxon>Roseomonadaceae</taxon>
        <taxon>Paracraurococcus</taxon>
    </lineage>
</organism>
<gene>
    <name evidence="3" type="ORF">Q7A36_01585</name>
</gene>
<dbReference type="SUPFAM" id="SSF47240">
    <property type="entry name" value="Ferritin-like"/>
    <property type="match status" value="1"/>
</dbReference>
<feature type="region of interest" description="Disordered" evidence="2">
    <location>
        <begin position="157"/>
        <end position="180"/>
    </location>
</feature>
<keyword evidence="1" id="KW-0175">Coiled coil</keyword>
<evidence type="ECO:0000256" key="1">
    <source>
        <dbReference type="SAM" id="Coils"/>
    </source>
</evidence>
<evidence type="ECO:0000256" key="2">
    <source>
        <dbReference type="SAM" id="MobiDB-lite"/>
    </source>
</evidence>
<dbReference type="Proteomes" id="UP001243009">
    <property type="component" value="Unassembled WGS sequence"/>
</dbReference>
<dbReference type="EMBL" id="JAUTWS010000001">
    <property type="protein sequence ID" value="MDO9707015.1"/>
    <property type="molecule type" value="Genomic_DNA"/>
</dbReference>
<reference evidence="3 4" key="1">
    <citation type="submission" date="2023-08" db="EMBL/GenBank/DDBJ databases">
        <title>The draft genome sequence of Paracraurococcus sp. LOR1-02.</title>
        <authorList>
            <person name="Kingkaew E."/>
            <person name="Tanasupawat S."/>
        </authorList>
    </citation>
    <scope>NUCLEOTIDE SEQUENCE [LARGE SCALE GENOMIC DNA]</scope>
    <source>
        <strain evidence="3 4">LOR1-02</strain>
    </source>
</reference>
<dbReference type="InterPro" id="IPR010287">
    <property type="entry name" value="DUF892_YciF-like"/>
</dbReference>
<feature type="coiled-coil region" evidence="1">
    <location>
        <begin position="1"/>
        <end position="66"/>
    </location>
</feature>
<comment type="caution">
    <text evidence="3">The sequence shown here is derived from an EMBL/GenBank/DDBJ whole genome shotgun (WGS) entry which is preliminary data.</text>
</comment>
<dbReference type="Pfam" id="PF05974">
    <property type="entry name" value="DUF892"/>
    <property type="match status" value="1"/>
</dbReference>
<accession>A0ABT9DSZ4</accession>
<protein>
    <submittedName>
        <fullName evidence="3">Ferritin-like domain-containing protein</fullName>
    </submittedName>
</protein>
<keyword evidence="4" id="KW-1185">Reference proteome</keyword>
<evidence type="ECO:0000313" key="3">
    <source>
        <dbReference type="EMBL" id="MDO9707015.1"/>
    </source>
</evidence>
<evidence type="ECO:0000313" key="4">
    <source>
        <dbReference type="Proteomes" id="UP001243009"/>
    </source>
</evidence>
<dbReference type="InterPro" id="IPR009078">
    <property type="entry name" value="Ferritin-like_SF"/>
</dbReference>
<dbReference type="PANTHER" id="PTHR30565:SF9">
    <property type="entry name" value="PROTEIN YCIF"/>
    <property type="match status" value="1"/>
</dbReference>
<dbReference type="InterPro" id="IPR047114">
    <property type="entry name" value="YciF"/>
</dbReference>
<dbReference type="PANTHER" id="PTHR30565">
    <property type="entry name" value="PROTEIN YCIF"/>
    <property type="match status" value="1"/>
</dbReference>
<dbReference type="InterPro" id="IPR012347">
    <property type="entry name" value="Ferritin-like"/>
</dbReference>
<sequence>MEDLNKLLIEMLRDAHSAEKQGVRAMPRLAKKAQSQALKDALQAHAEETETQIERLEQALEQLGGKPGRKVCEAMRGIIEEAQHELGDQEKGPVYDMLLTAAIQKVEHYEIATYGTLATLAKSAGQKELGDLLGQTLTEEKKTDELLTQLAEREINGAAIQAMQQPEAANEPRGSSKKSA</sequence>
<name>A0ABT9DSZ4_9PROT</name>
<dbReference type="Gene3D" id="1.20.1260.10">
    <property type="match status" value="1"/>
</dbReference>
<proteinExistence type="predicted"/>
<dbReference type="RefSeq" id="WP_305101881.1">
    <property type="nucleotide sequence ID" value="NZ_JAUTWS010000001.1"/>
</dbReference>